<organism evidence="1 2">
    <name type="scientific">Escherichia coli O25b:H4</name>
    <dbReference type="NCBI Taxonomy" id="941280"/>
    <lineage>
        <taxon>Bacteria</taxon>
        <taxon>Pseudomonadati</taxon>
        <taxon>Pseudomonadota</taxon>
        <taxon>Gammaproteobacteria</taxon>
        <taxon>Enterobacterales</taxon>
        <taxon>Enterobacteriaceae</taxon>
        <taxon>Escherichia</taxon>
    </lineage>
</organism>
<sequence length="219" mass="23983">MPPFSVFSAGALSLVTHAALCQDIDADFMSRTTMNKFLFAAALIVSGLLVGCNQLTQYTITEQEINQSLAKHNNFSKDIGLPGVADAHIVLTNLTSQIGREEPNKVTLTGDANLDMNSLFGSQKATMKLKLKALPVFDKEKGAIFLKEMEVVDATVQPEKMQTVMQTLLPYLNQALRNYFNQQPAYVLREDGSQGEAMAKKLAKGIEVKPGEIVIPFTD</sequence>
<dbReference type="InterPro" id="IPR010835">
    <property type="entry name" value="DUF1439"/>
</dbReference>
<dbReference type="EMBL" id="CP015085">
    <property type="protein sequence ID" value="ANK06583.1"/>
    <property type="molecule type" value="Genomic_DNA"/>
</dbReference>
<dbReference type="Gene3D" id="3.15.10.40">
    <property type="entry name" value="Uncharacterised protein PF07273, DUF1439"/>
    <property type="match status" value="1"/>
</dbReference>
<dbReference type="AlphaFoldDB" id="A0A192CK63"/>
<reference evidence="1 2" key="1">
    <citation type="submission" date="2016-03" db="EMBL/GenBank/DDBJ databases">
        <title>Genome Sequence and Comparative Pathogenic Determinants of Uropathogenic Escherichia coli O25b:H4, a Clinical Isolate from Saudi Arabia.</title>
        <authorList>
            <person name="Alyamani E.A.J."/>
            <person name="Khiyami M.A."/>
            <person name="Booq R.Y."/>
            <person name="Bahwerth F.S."/>
            <person name="Vaisvil B."/>
            <person name="Schmitt D.P."/>
            <person name="Kapatral V."/>
        </authorList>
    </citation>
    <scope>NUCLEOTIDE SEQUENCE [LARGE SCALE GENOMIC DNA]</scope>
    <source>
        <strain evidence="1 2">O25b:H4</strain>
    </source>
</reference>
<gene>
    <name evidence="1" type="ORF">WLH_05322</name>
</gene>
<accession>A0A192CK63</accession>
<dbReference type="NCBIfam" id="NF007894">
    <property type="entry name" value="PRK10598.1"/>
    <property type="match status" value="1"/>
</dbReference>
<evidence type="ECO:0000313" key="1">
    <source>
        <dbReference type="EMBL" id="ANK06583.1"/>
    </source>
</evidence>
<evidence type="ECO:0000313" key="2">
    <source>
        <dbReference type="Proteomes" id="UP000183316"/>
    </source>
</evidence>
<name>A0A192CK63_ECO25</name>
<dbReference type="PATRIC" id="fig|941280.3.peg.5277"/>
<dbReference type="Proteomes" id="UP000183316">
    <property type="component" value="Chromosome"/>
</dbReference>
<dbReference type="Pfam" id="PF07273">
    <property type="entry name" value="DUF1439"/>
    <property type="match status" value="1"/>
</dbReference>
<protein>
    <submittedName>
        <fullName evidence="1">YceB</fullName>
    </submittedName>
</protein>
<proteinExistence type="predicted"/>